<keyword evidence="8" id="KW-1185">Reference proteome</keyword>
<evidence type="ECO:0000256" key="3">
    <source>
        <dbReference type="ARBA" id="ARBA00022692"/>
    </source>
</evidence>
<keyword evidence="5 6" id="KW-0472">Membrane</keyword>
<gene>
    <name evidence="7" type="ORF">GCM10023230_04340</name>
</gene>
<dbReference type="Proteomes" id="UP001500141">
    <property type="component" value="Unassembled WGS sequence"/>
</dbReference>
<dbReference type="InterPro" id="IPR004307">
    <property type="entry name" value="TspO_MBR"/>
</dbReference>
<evidence type="ECO:0000256" key="1">
    <source>
        <dbReference type="ARBA" id="ARBA00004141"/>
    </source>
</evidence>
<evidence type="ECO:0000256" key="4">
    <source>
        <dbReference type="ARBA" id="ARBA00022989"/>
    </source>
</evidence>
<feature type="transmembrane region" description="Helical" evidence="6">
    <location>
        <begin position="45"/>
        <end position="65"/>
    </location>
</feature>
<evidence type="ECO:0000256" key="6">
    <source>
        <dbReference type="SAM" id="Phobius"/>
    </source>
</evidence>
<dbReference type="Pfam" id="PF03073">
    <property type="entry name" value="TspO_MBR"/>
    <property type="match status" value="1"/>
</dbReference>
<evidence type="ECO:0000313" key="7">
    <source>
        <dbReference type="EMBL" id="GAA4759200.1"/>
    </source>
</evidence>
<accession>A0ABP8ZKE5</accession>
<comment type="similarity">
    <text evidence="2">Belongs to the TspO/BZRP family.</text>
</comment>
<evidence type="ECO:0008006" key="9">
    <source>
        <dbReference type="Google" id="ProtNLM"/>
    </source>
</evidence>
<keyword evidence="4 6" id="KW-1133">Transmembrane helix</keyword>
<dbReference type="PANTHER" id="PTHR10057:SF0">
    <property type="entry name" value="TRANSLOCATOR PROTEIN"/>
    <property type="match status" value="1"/>
</dbReference>
<dbReference type="InterPro" id="IPR038330">
    <property type="entry name" value="TspO/MBR-related_sf"/>
</dbReference>
<evidence type="ECO:0000256" key="5">
    <source>
        <dbReference type="ARBA" id="ARBA00023136"/>
    </source>
</evidence>
<protein>
    <recommendedName>
        <fullName evidence="9">Tryptophan-rich sensory protein</fullName>
    </recommendedName>
</protein>
<evidence type="ECO:0000256" key="2">
    <source>
        <dbReference type="ARBA" id="ARBA00007524"/>
    </source>
</evidence>
<dbReference type="EMBL" id="BAABIP010000007">
    <property type="protein sequence ID" value="GAA4759200.1"/>
    <property type="molecule type" value="Genomic_DNA"/>
</dbReference>
<dbReference type="CDD" id="cd15904">
    <property type="entry name" value="TSPO_MBR"/>
    <property type="match status" value="1"/>
</dbReference>
<evidence type="ECO:0000313" key="8">
    <source>
        <dbReference type="Proteomes" id="UP001500141"/>
    </source>
</evidence>
<organism evidence="7 8">
    <name type="scientific">Flavobacterium hankyongi</name>
    <dbReference type="NCBI Taxonomy" id="1176532"/>
    <lineage>
        <taxon>Bacteria</taxon>
        <taxon>Pseudomonadati</taxon>
        <taxon>Bacteroidota</taxon>
        <taxon>Flavobacteriia</taxon>
        <taxon>Flavobacteriales</taxon>
        <taxon>Flavobacteriaceae</taxon>
        <taxon>Flavobacterium</taxon>
    </lineage>
</organism>
<feature type="transmembrane region" description="Helical" evidence="6">
    <location>
        <begin position="20"/>
        <end position="39"/>
    </location>
</feature>
<sequence length="98" mass="11221">MGLAFAIVWSNEKSNNKKQAMTLFGIQLFLNALWSVLFFGLCNPFLAFLEILLLWLFIFETIKAFGKIDSLASKLLYPYLAWVSFATILNGSIWYLNS</sequence>
<keyword evidence="3 6" id="KW-0812">Transmembrane</keyword>
<comment type="subcellular location">
    <subcellularLocation>
        <location evidence="1">Membrane</location>
        <topology evidence="1">Multi-pass membrane protein</topology>
    </subcellularLocation>
</comment>
<reference evidence="8" key="1">
    <citation type="journal article" date="2019" name="Int. J. Syst. Evol. Microbiol.">
        <title>The Global Catalogue of Microorganisms (GCM) 10K type strain sequencing project: providing services to taxonomists for standard genome sequencing and annotation.</title>
        <authorList>
            <consortium name="The Broad Institute Genomics Platform"/>
            <consortium name="The Broad Institute Genome Sequencing Center for Infectious Disease"/>
            <person name="Wu L."/>
            <person name="Ma J."/>
        </authorList>
    </citation>
    <scope>NUCLEOTIDE SEQUENCE [LARGE SCALE GENOMIC DNA]</scope>
    <source>
        <strain evidence="8">JCM 18198</strain>
    </source>
</reference>
<feature type="transmembrane region" description="Helical" evidence="6">
    <location>
        <begin position="77"/>
        <end position="96"/>
    </location>
</feature>
<name>A0ABP8ZKE5_9FLAO</name>
<comment type="caution">
    <text evidence="7">The sequence shown here is derived from an EMBL/GenBank/DDBJ whole genome shotgun (WGS) entry which is preliminary data.</text>
</comment>
<dbReference type="Gene3D" id="1.20.1260.100">
    <property type="entry name" value="TspO/MBR protein"/>
    <property type="match status" value="1"/>
</dbReference>
<proteinExistence type="inferred from homology"/>
<dbReference type="PANTHER" id="PTHR10057">
    <property type="entry name" value="PERIPHERAL-TYPE BENZODIAZEPINE RECEPTOR"/>
    <property type="match status" value="1"/>
</dbReference>